<dbReference type="InterPro" id="IPR000519">
    <property type="entry name" value="P_trefoil_dom"/>
</dbReference>
<feature type="disulfide bond" evidence="2">
    <location>
        <begin position="74"/>
        <end position="100"/>
    </location>
</feature>
<feature type="disulfide bond" evidence="2">
    <location>
        <begin position="34"/>
        <end position="49"/>
    </location>
</feature>
<feature type="domain" description="P-type" evidence="4">
    <location>
        <begin position="22"/>
        <end position="66"/>
    </location>
</feature>
<dbReference type="AlphaFoldDB" id="A0A9W9YI01"/>
<accession>A0A9W9YI01</accession>
<evidence type="ECO:0000259" key="4">
    <source>
        <dbReference type="PROSITE" id="PS51448"/>
    </source>
</evidence>
<evidence type="ECO:0000313" key="5">
    <source>
        <dbReference type="EMBL" id="KAJ7350980.1"/>
    </source>
</evidence>
<dbReference type="Pfam" id="PF00088">
    <property type="entry name" value="Trefoil"/>
    <property type="match status" value="2"/>
</dbReference>
<feature type="signal peptide" evidence="3">
    <location>
        <begin position="1"/>
        <end position="18"/>
    </location>
</feature>
<dbReference type="PROSITE" id="PS51448">
    <property type="entry name" value="P_TREFOIL_2"/>
    <property type="match status" value="2"/>
</dbReference>
<evidence type="ECO:0000256" key="3">
    <source>
        <dbReference type="SAM" id="SignalP"/>
    </source>
</evidence>
<dbReference type="FunFam" id="4.10.110.10:FF:000006">
    <property type="entry name" value="Trefoil factor 1"/>
    <property type="match status" value="1"/>
</dbReference>
<dbReference type="SUPFAM" id="SSF57492">
    <property type="entry name" value="Trefoil"/>
    <property type="match status" value="2"/>
</dbReference>
<dbReference type="PANTHER" id="PTHR13826">
    <property type="entry name" value="INTESTINAL TREFOIL FACTOR-RELATED"/>
    <property type="match status" value="1"/>
</dbReference>
<feature type="disulfide bond" evidence="2">
    <location>
        <begin position="24"/>
        <end position="50"/>
    </location>
</feature>
<keyword evidence="1 2" id="KW-1015">Disulfide bond</keyword>
<evidence type="ECO:0000313" key="6">
    <source>
        <dbReference type="Proteomes" id="UP001163046"/>
    </source>
</evidence>
<proteinExistence type="predicted"/>
<dbReference type="PANTHER" id="PTHR13826:SF14">
    <property type="entry name" value="TREFOIL FACTOR 2"/>
    <property type="match status" value="1"/>
</dbReference>
<dbReference type="PRINTS" id="PR00680">
    <property type="entry name" value="PTREFOIL"/>
</dbReference>
<dbReference type="OrthoDB" id="5945495at2759"/>
<dbReference type="Proteomes" id="UP001163046">
    <property type="component" value="Unassembled WGS sequence"/>
</dbReference>
<dbReference type="InterPro" id="IPR017994">
    <property type="entry name" value="P_trefoil_chordata"/>
</dbReference>
<dbReference type="Gene3D" id="4.10.110.10">
    <property type="entry name" value="Spasmolytic Protein, domain 1"/>
    <property type="match status" value="2"/>
</dbReference>
<protein>
    <submittedName>
        <fullName evidence="5">P or trefoil or TFF domain</fullName>
    </submittedName>
</protein>
<dbReference type="GO" id="GO:0005615">
    <property type="term" value="C:extracellular space"/>
    <property type="evidence" value="ECO:0007669"/>
    <property type="project" value="TreeGrafter"/>
</dbReference>
<dbReference type="EMBL" id="MU827372">
    <property type="protein sequence ID" value="KAJ7350980.1"/>
    <property type="molecule type" value="Genomic_DNA"/>
</dbReference>
<comment type="caution">
    <text evidence="5">The sequence shown here is derived from an EMBL/GenBank/DDBJ whole genome shotgun (WGS) entry which is preliminary data.</text>
</comment>
<gene>
    <name evidence="5" type="primary">TFF1_2</name>
    <name evidence="5" type="ORF">OS493_037436</name>
</gene>
<feature type="domain" description="P-type" evidence="4">
    <location>
        <begin position="72"/>
        <end position="115"/>
    </location>
</feature>
<keyword evidence="6" id="KW-1185">Reference proteome</keyword>
<evidence type="ECO:0000256" key="1">
    <source>
        <dbReference type="ARBA" id="ARBA00023157"/>
    </source>
</evidence>
<feature type="disulfide bond" evidence="2">
    <location>
        <begin position="84"/>
        <end position="99"/>
    </location>
</feature>
<name>A0A9W9YI01_9CNID</name>
<dbReference type="SMART" id="SM00018">
    <property type="entry name" value="PD"/>
    <property type="match status" value="2"/>
</dbReference>
<organism evidence="5 6">
    <name type="scientific">Desmophyllum pertusum</name>
    <dbReference type="NCBI Taxonomy" id="174260"/>
    <lineage>
        <taxon>Eukaryota</taxon>
        <taxon>Metazoa</taxon>
        <taxon>Cnidaria</taxon>
        <taxon>Anthozoa</taxon>
        <taxon>Hexacorallia</taxon>
        <taxon>Scleractinia</taxon>
        <taxon>Caryophylliina</taxon>
        <taxon>Caryophylliidae</taxon>
        <taxon>Desmophyllum</taxon>
    </lineage>
</organism>
<feature type="disulfide bond" evidence="2">
    <location>
        <begin position="94"/>
        <end position="111"/>
    </location>
</feature>
<sequence length="162" mass="17965">MEKILMFVLLFGVVAVMGQNEGTCEIDAQTRYDCGWLGIDEATCSARDCCWDDTVSGGTPYCFFKGGIYYDGLCPVAPSERVECGQYGTTKEECLGKSCCWDESVPDAKWCFQQPEGEAMSCYLGYGISGTCKYVCNSGDDKNVQHARLWGTYLLLPKLLRE</sequence>
<evidence type="ECO:0000256" key="2">
    <source>
        <dbReference type="PROSITE-ProRule" id="PRU00779"/>
    </source>
</evidence>
<reference evidence="5" key="1">
    <citation type="submission" date="2023-01" db="EMBL/GenBank/DDBJ databases">
        <title>Genome assembly of the deep-sea coral Lophelia pertusa.</title>
        <authorList>
            <person name="Herrera S."/>
            <person name="Cordes E."/>
        </authorList>
    </citation>
    <scope>NUCLEOTIDE SEQUENCE</scope>
    <source>
        <strain evidence="5">USNM1676648</strain>
        <tissue evidence="5">Polyp</tissue>
    </source>
</reference>
<comment type="caution">
    <text evidence="2">Lacks conserved residue(s) required for the propagation of feature annotation.</text>
</comment>
<keyword evidence="3" id="KW-0732">Signal</keyword>
<dbReference type="InterPro" id="IPR044913">
    <property type="entry name" value="P_trefoil_dom_sf"/>
</dbReference>
<feature type="chain" id="PRO_5040858377" evidence="3">
    <location>
        <begin position="19"/>
        <end position="162"/>
    </location>
</feature>
<dbReference type="CDD" id="cd00111">
    <property type="entry name" value="Trefoil"/>
    <property type="match status" value="2"/>
</dbReference>